<evidence type="ECO:0000313" key="3">
    <source>
        <dbReference type="Proteomes" id="UP000198518"/>
    </source>
</evidence>
<dbReference type="EMBL" id="FOJA01000001">
    <property type="protein sequence ID" value="SEV88571.1"/>
    <property type="molecule type" value="Genomic_DNA"/>
</dbReference>
<evidence type="ECO:0000313" key="2">
    <source>
        <dbReference type="EMBL" id="SEV88571.1"/>
    </source>
</evidence>
<gene>
    <name evidence="2" type="ORF">SAMN04487945_0128</name>
</gene>
<dbReference type="PROSITE" id="PS51707">
    <property type="entry name" value="CYTH"/>
    <property type="match status" value="1"/>
</dbReference>
<reference evidence="2 3" key="1">
    <citation type="submission" date="2016-10" db="EMBL/GenBank/DDBJ databases">
        <authorList>
            <person name="de Groot N.N."/>
        </authorList>
    </citation>
    <scope>NUCLEOTIDE SEQUENCE [LARGE SCALE GENOMIC DNA]</scope>
    <source>
        <strain evidence="2 3">CGMCC 1.5337</strain>
    </source>
</reference>
<dbReference type="NCBIfam" id="TIGR00318">
    <property type="entry name" value="cyaB"/>
    <property type="match status" value="1"/>
</dbReference>
<keyword evidence="3" id="KW-1185">Reference proteome</keyword>
<dbReference type="PANTHER" id="PTHR21028:SF2">
    <property type="entry name" value="CYTH DOMAIN-CONTAINING PROTEIN"/>
    <property type="match status" value="1"/>
</dbReference>
<dbReference type="InterPro" id="IPR023577">
    <property type="entry name" value="CYTH_domain"/>
</dbReference>
<dbReference type="STRING" id="355548.SAMN04487945_0128"/>
<proteinExistence type="predicted"/>
<dbReference type="Pfam" id="PF01928">
    <property type="entry name" value="CYTH"/>
    <property type="match status" value="1"/>
</dbReference>
<dbReference type="Gene3D" id="2.40.320.10">
    <property type="entry name" value="Hypothetical Protein Pfu-838710-001"/>
    <property type="match status" value="1"/>
</dbReference>
<dbReference type="RefSeq" id="WP_089667218.1">
    <property type="nucleotide sequence ID" value="NZ_FOJA01000001.1"/>
</dbReference>
<dbReference type="OrthoDB" id="46040at2157"/>
<name>A0A1I0MLW5_9EURY</name>
<dbReference type="SUPFAM" id="SSF55154">
    <property type="entry name" value="CYTH-like phosphatases"/>
    <property type="match status" value="1"/>
</dbReference>
<sequence>MYEVEVKVPADHDDVRTALNEAGAEYLGTVAQSDTYYDAPHRDFAATDEAFRIRTVASAVADFERGDDLAADVDAVLSGGACAGGETRVTYKGPLVETESKTREEFETTVGDADEMAAVLDGLGFEPAADVRKLRAKFRLAEFTVLLDAVEGVGDYVEIETEVDTEAEVEAAREHAYEVLRDLGLDPTEQIRTSYLGLKLGDDEVAAEDA</sequence>
<dbReference type="InterPro" id="IPR008173">
    <property type="entry name" value="Adenylyl_cyclase_CyaB"/>
</dbReference>
<feature type="domain" description="CYTH" evidence="1">
    <location>
        <begin position="1"/>
        <end position="201"/>
    </location>
</feature>
<dbReference type="CDD" id="cd07890">
    <property type="entry name" value="CYTH-like_AC_IV-like"/>
    <property type="match status" value="1"/>
</dbReference>
<dbReference type="PANTHER" id="PTHR21028">
    <property type="entry name" value="SI:CH211-156B7.4"/>
    <property type="match status" value="1"/>
</dbReference>
<organism evidence="2 3">
    <name type="scientific">Halobacterium jilantaiense</name>
    <dbReference type="NCBI Taxonomy" id="355548"/>
    <lineage>
        <taxon>Archaea</taxon>
        <taxon>Methanobacteriati</taxon>
        <taxon>Methanobacteriota</taxon>
        <taxon>Stenosarchaea group</taxon>
        <taxon>Halobacteria</taxon>
        <taxon>Halobacteriales</taxon>
        <taxon>Halobacteriaceae</taxon>
        <taxon>Halobacterium</taxon>
    </lineage>
</organism>
<dbReference type="SMART" id="SM01118">
    <property type="entry name" value="CYTH"/>
    <property type="match status" value="1"/>
</dbReference>
<evidence type="ECO:0000259" key="1">
    <source>
        <dbReference type="PROSITE" id="PS51707"/>
    </source>
</evidence>
<dbReference type="AlphaFoldDB" id="A0A1I0MLW5"/>
<dbReference type="InterPro" id="IPR033469">
    <property type="entry name" value="CYTH-like_dom_sf"/>
</dbReference>
<dbReference type="Proteomes" id="UP000198518">
    <property type="component" value="Unassembled WGS sequence"/>
</dbReference>
<accession>A0A1I0MLW5</accession>
<protein>
    <submittedName>
        <fullName evidence="2">Adenylate cyclase, class 2</fullName>
    </submittedName>
</protein>